<accession>A0A226WXK2</accession>
<name>A0A226WXK2_CABSO</name>
<protein>
    <submittedName>
        <fullName evidence="1">Uncharacterized protein</fullName>
    </submittedName>
</protein>
<comment type="caution">
    <text evidence="1">The sequence shown here is derived from an EMBL/GenBank/DDBJ whole genome shotgun (WGS) entry which is preliminary data.</text>
</comment>
<sequence>MGLADDALQRVLIGVVPDFKALVTRYPTVFCADHSHGLGFAQRLRDRWNRRGMA</sequence>
<dbReference type="EMBL" id="MTHB01000184">
    <property type="protein sequence ID" value="OXC75318.1"/>
    <property type="molecule type" value="Genomic_DNA"/>
</dbReference>
<dbReference type="Proteomes" id="UP000214720">
    <property type="component" value="Unassembled WGS sequence"/>
</dbReference>
<organism evidence="1">
    <name type="scientific">Caballeronia sordidicola</name>
    <name type="common">Burkholderia sordidicola</name>
    <dbReference type="NCBI Taxonomy" id="196367"/>
    <lineage>
        <taxon>Bacteria</taxon>
        <taxon>Pseudomonadati</taxon>
        <taxon>Pseudomonadota</taxon>
        <taxon>Betaproteobacteria</taxon>
        <taxon>Burkholderiales</taxon>
        <taxon>Burkholderiaceae</taxon>
        <taxon>Caballeronia</taxon>
    </lineage>
</organism>
<dbReference type="AlphaFoldDB" id="A0A226WXK2"/>
<proteinExistence type="predicted"/>
<gene>
    <name evidence="1" type="ORF">BSU04_27470</name>
</gene>
<evidence type="ECO:0000313" key="1">
    <source>
        <dbReference type="EMBL" id="OXC75318.1"/>
    </source>
</evidence>
<reference evidence="1" key="1">
    <citation type="submission" date="2017-01" db="EMBL/GenBank/DDBJ databases">
        <authorList>
            <person name="Mah S.A."/>
            <person name="Swanson W.J."/>
            <person name="Moy G.W."/>
            <person name="Vacquier V.D."/>
        </authorList>
    </citation>
    <scope>NUCLEOTIDE SEQUENCE</scope>
    <source>
        <strain evidence="1">PAMC 26633</strain>
    </source>
</reference>